<dbReference type="PANTHER" id="PTHR33164">
    <property type="entry name" value="TRANSCRIPTIONAL REGULATOR, MARR FAMILY"/>
    <property type="match status" value="1"/>
</dbReference>
<feature type="domain" description="HTH marR-type" evidence="4">
    <location>
        <begin position="1"/>
        <end position="110"/>
    </location>
</feature>
<protein>
    <submittedName>
        <fullName evidence="5">MarR family transcriptional regulator</fullName>
    </submittedName>
</protein>
<evidence type="ECO:0000256" key="1">
    <source>
        <dbReference type="ARBA" id="ARBA00023015"/>
    </source>
</evidence>
<dbReference type="GO" id="GO:0003700">
    <property type="term" value="F:DNA-binding transcription factor activity"/>
    <property type="evidence" value="ECO:0007669"/>
    <property type="project" value="InterPro"/>
</dbReference>
<comment type="caution">
    <text evidence="5">The sequence shown here is derived from an EMBL/GenBank/DDBJ whole genome shotgun (WGS) entry which is preliminary data.</text>
</comment>
<dbReference type="Gene3D" id="1.10.10.10">
    <property type="entry name" value="Winged helix-like DNA-binding domain superfamily/Winged helix DNA-binding domain"/>
    <property type="match status" value="1"/>
</dbReference>
<dbReference type="InterPro" id="IPR023187">
    <property type="entry name" value="Tscrpt_reg_MarR-type_CS"/>
</dbReference>
<name>A0A963Z929_9PROT</name>
<keyword evidence="2" id="KW-0238">DNA-binding</keyword>
<keyword evidence="6" id="KW-1185">Reference proteome</keyword>
<dbReference type="Proteomes" id="UP000721844">
    <property type="component" value="Unassembled WGS sequence"/>
</dbReference>
<evidence type="ECO:0000256" key="2">
    <source>
        <dbReference type="ARBA" id="ARBA00023125"/>
    </source>
</evidence>
<dbReference type="GO" id="GO:0006950">
    <property type="term" value="P:response to stress"/>
    <property type="evidence" value="ECO:0007669"/>
    <property type="project" value="TreeGrafter"/>
</dbReference>
<dbReference type="PANTHER" id="PTHR33164:SF43">
    <property type="entry name" value="HTH-TYPE TRANSCRIPTIONAL REPRESSOR YETL"/>
    <property type="match status" value="1"/>
</dbReference>
<keyword evidence="3" id="KW-0804">Transcription</keyword>
<sequence length="110" mass="12423">MSKQKRLGDATEFLRDRILDAVRSETRDLSLRQFAVLLVCFTADEPQTIRGLAEFLSIPKPSVTRVADRLEVAELIRRRIDPADGRSVLLYISAAGKRYCKAFVASPTER</sequence>
<dbReference type="InterPro" id="IPR036388">
    <property type="entry name" value="WH-like_DNA-bd_sf"/>
</dbReference>
<organism evidence="5 6">
    <name type="scientific">Acidisoma cellulosilyticum</name>
    <dbReference type="NCBI Taxonomy" id="2802395"/>
    <lineage>
        <taxon>Bacteria</taxon>
        <taxon>Pseudomonadati</taxon>
        <taxon>Pseudomonadota</taxon>
        <taxon>Alphaproteobacteria</taxon>
        <taxon>Acetobacterales</taxon>
        <taxon>Acidocellaceae</taxon>
        <taxon>Acidisoma</taxon>
    </lineage>
</organism>
<dbReference type="PROSITE" id="PS01117">
    <property type="entry name" value="HTH_MARR_1"/>
    <property type="match status" value="1"/>
</dbReference>
<dbReference type="GO" id="GO:0003677">
    <property type="term" value="F:DNA binding"/>
    <property type="evidence" value="ECO:0007669"/>
    <property type="project" value="UniProtKB-KW"/>
</dbReference>
<dbReference type="SUPFAM" id="SSF46785">
    <property type="entry name" value="Winged helix' DNA-binding domain"/>
    <property type="match status" value="1"/>
</dbReference>
<reference evidence="5 6" key="1">
    <citation type="journal article" date="2021" name="Microorganisms">
        <title>Acidisoma silvae sp. nov. and Acidisomacellulosilytica sp. nov., Two Acidophilic Bacteria Isolated from Decaying Wood, Hydrolyzing Cellulose and Producing Poly-3-hydroxybutyrate.</title>
        <authorList>
            <person name="Mieszkin S."/>
            <person name="Pouder E."/>
            <person name="Uroz S."/>
            <person name="Simon-Colin C."/>
            <person name="Alain K."/>
        </authorList>
    </citation>
    <scope>NUCLEOTIDE SEQUENCE [LARGE SCALE GENOMIC DNA]</scope>
    <source>
        <strain evidence="5 6">HW T5.17</strain>
    </source>
</reference>
<dbReference type="RefSeq" id="WP_227310846.1">
    <property type="nucleotide sequence ID" value="NZ_JAESVA010000029.1"/>
</dbReference>
<evidence type="ECO:0000313" key="6">
    <source>
        <dbReference type="Proteomes" id="UP000721844"/>
    </source>
</evidence>
<dbReference type="InterPro" id="IPR039422">
    <property type="entry name" value="MarR/SlyA-like"/>
</dbReference>
<evidence type="ECO:0000259" key="4">
    <source>
        <dbReference type="PROSITE" id="PS50995"/>
    </source>
</evidence>
<dbReference type="AlphaFoldDB" id="A0A963Z929"/>
<evidence type="ECO:0000313" key="5">
    <source>
        <dbReference type="EMBL" id="MCB8884112.1"/>
    </source>
</evidence>
<dbReference type="SMART" id="SM00347">
    <property type="entry name" value="HTH_MARR"/>
    <property type="match status" value="1"/>
</dbReference>
<dbReference type="EMBL" id="JAESVA010000029">
    <property type="protein sequence ID" value="MCB8884112.1"/>
    <property type="molecule type" value="Genomic_DNA"/>
</dbReference>
<evidence type="ECO:0000256" key="3">
    <source>
        <dbReference type="ARBA" id="ARBA00023163"/>
    </source>
</evidence>
<keyword evidence="1" id="KW-0805">Transcription regulation</keyword>
<gene>
    <name evidence="5" type="ORF">ACELLULO517_28120</name>
</gene>
<accession>A0A963Z929</accession>
<dbReference type="InterPro" id="IPR036390">
    <property type="entry name" value="WH_DNA-bd_sf"/>
</dbReference>
<proteinExistence type="predicted"/>
<dbReference type="PROSITE" id="PS50995">
    <property type="entry name" value="HTH_MARR_2"/>
    <property type="match status" value="1"/>
</dbReference>
<dbReference type="InterPro" id="IPR000835">
    <property type="entry name" value="HTH_MarR-typ"/>
</dbReference>
<dbReference type="Pfam" id="PF01047">
    <property type="entry name" value="MarR"/>
    <property type="match status" value="1"/>
</dbReference>